<proteinExistence type="predicted"/>
<dbReference type="InterPro" id="IPR005502">
    <property type="entry name" value="Ribosyl_crysJ1"/>
</dbReference>
<dbReference type="InterPro" id="IPR013479">
    <property type="entry name" value="ADP-ribosyl_diN_reduct_hydro"/>
</dbReference>
<evidence type="ECO:0000256" key="1">
    <source>
        <dbReference type="SAM" id="MobiDB-lite"/>
    </source>
</evidence>
<name>A0ABQ6FAL2_9RHOO</name>
<dbReference type="InterPro" id="IPR036705">
    <property type="entry name" value="Ribosyl_crysJ1_sf"/>
</dbReference>
<dbReference type="SUPFAM" id="SSF101478">
    <property type="entry name" value="ADP-ribosylglycohydrolase"/>
    <property type="match status" value="1"/>
</dbReference>
<dbReference type="Proteomes" id="UP001157167">
    <property type="component" value="Unassembled WGS sequence"/>
</dbReference>
<dbReference type="EMBL" id="BSPX01000010">
    <property type="protein sequence ID" value="GLT21620.1"/>
    <property type="molecule type" value="Genomic_DNA"/>
</dbReference>
<comment type="caution">
    <text evidence="2">The sequence shown here is derived from an EMBL/GenBank/DDBJ whole genome shotgun (WGS) entry which is preliminary data.</text>
</comment>
<reference evidence="3" key="1">
    <citation type="journal article" date="2019" name="Int. J. Syst. Evol. Microbiol.">
        <title>The Global Catalogue of Microorganisms (GCM) 10K type strain sequencing project: providing services to taxonomists for standard genome sequencing and annotation.</title>
        <authorList>
            <consortium name="The Broad Institute Genomics Platform"/>
            <consortium name="The Broad Institute Genome Sequencing Center for Infectious Disease"/>
            <person name="Wu L."/>
            <person name="Ma J."/>
        </authorList>
    </citation>
    <scope>NUCLEOTIDE SEQUENCE [LARGE SCALE GENOMIC DNA]</scope>
    <source>
        <strain evidence="3">NBRC 102407</strain>
    </source>
</reference>
<gene>
    <name evidence="2" type="ORF">GCM10007933_10720</name>
</gene>
<dbReference type="PANTHER" id="PTHR16222">
    <property type="entry name" value="ADP-RIBOSYLGLYCOHYDROLASE"/>
    <property type="match status" value="1"/>
</dbReference>
<evidence type="ECO:0000313" key="2">
    <source>
        <dbReference type="EMBL" id="GLT21620.1"/>
    </source>
</evidence>
<organism evidence="2 3">
    <name type="scientific">Zoogloea oryzae</name>
    <dbReference type="NCBI Taxonomy" id="310767"/>
    <lineage>
        <taxon>Bacteria</taxon>
        <taxon>Pseudomonadati</taxon>
        <taxon>Pseudomonadota</taxon>
        <taxon>Betaproteobacteria</taxon>
        <taxon>Rhodocyclales</taxon>
        <taxon>Zoogloeaceae</taxon>
        <taxon>Zoogloea</taxon>
    </lineage>
</organism>
<dbReference type="Gene3D" id="1.10.4080.10">
    <property type="entry name" value="ADP-ribosylation/Crystallin J1"/>
    <property type="match status" value="1"/>
</dbReference>
<dbReference type="PANTHER" id="PTHR16222:SF12">
    <property type="entry name" value="ADP-RIBOSYLGLYCOHYDROLASE-RELATED"/>
    <property type="match status" value="1"/>
</dbReference>
<feature type="region of interest" description="Disordered" evidence="1">
    <location>
        <begin position="1"/>
        <end position="20"/>
    </location>
</feature>
<evidence type="ECO:0000313" key="3">
    <source>
        <dbReference type="Proteomes" id="UP001157167"/>
    </source>
</evidence>
<sequence>MLWTRAVSPPPAAPAPSATTPDSRAVAAYLGLAIGDALGATVEFLTPREIQHQHGVHQDISGGGWLRLKAGQVTDDTTMSLALGEAILAAGRVDARAAADAFDAWMRGKPVDIGNTVRRNLITYRKTGNPEAPLSEHDAGNGAAMRVLPVALATFGQPPDVVAAACRAQGHVTHHNLLSDAACETLVAMVHDFLAGHGLDTARHHADTLVARHPVFAWQGKRRDNPSGYVVETLQAVFQALFATHGFEACLVDIVNRGGDADTTGAIAAMLAGACYGPEAIPARWRKALDAGVRETVELQALALMAH</sequence>
<accession>A0ABQ6FAL2</accession>
<protein>
    <submittedName>
        <fullName evidence="2">ADP-ribosyl-[dinitrogen reductase] glycohydrolase</fullName>
    </submittedName>
</protein>
<keyword evidence="3" id="KW-1185">Reference proteome</keyword>
<dbReference type="RefSeq" id="WP_284187031.1">
    <property type="nucleotide sequence ID" value="NZ_BSPX01000010.1"/>
</dbReference>
<dbReference type="NCBIfam" id="TIGR02662">
    <property type="entry name" value="dinitro_DRAG"/>
    <property type="match status" value="1"/>
</dbReference>
<dbReference type="InterPro" id="IPR050792">
    <property type="entry name" value="ADP-ribosylglycohydrolase"/>
</dbReference>
<dbReference type="Pfam" id="PF03747">
    <property type="entry name" value="ADP_ribosyl_GH"/>
    <property type="match status" value="1"/>
</dbReference>